<comment type="similarity">
    <text evidence="2">Belongs to the ubiquitin-conjugating enzyme family. UEV subfamily.</text>
</comment>
<dbReference type="Pfam" id="PF05743">
    <property type="entry name" value="UEV"/>
    <property type="match status" value="1"/>
</dbReference>
<evidence type="ECO:0000256" key="6">
    <source>
        <dbReference type="ARBA" id="ARBA00023054"/>
    </source>
</evidence>
<organism evidence="12 13">
    <name type="scientific">Sphagnum troendelagicum</name>
    <dbReference type="NCBI Taxonomy" id="128251"/>
    <lineage>
        <taxon>Eukaryota</taxon>
        <taxon>Viridiplantae</taxon>
        <taxon>Streptophyta</taxon>
        <taxon>Embryophyta</taxon>
        <taxon>Bryophyta</taxon>
        <taxon>Sphagnophytina</taxon>
        <taxon>Sphagnopsida</taxon>
        <taxon>Sphagnales</taxon>
        <taxon>Sphagnaceae</taxon>
        <taxon>Sphagnum</taxon>
    </lineage>
</organism>
<keyword evidence="5 7" id="KW-0653">Protein transport</keyword>
<feature type="domain" description="UEV" evidence="11">
    <location>
        <begin position="24"/>
        <end position="168"/>
    </location>
</feature>
<accession>A0ABP0UTG4</accession>
<dbReference type="PANTHER" id="PTHR23306">
    <property type="entry name" value="TUMOR SUSCEPTIBILITY GENE 101 PROTEIN-RELATED"/>
    <property type="match status" value="1"/>
</dbReference>
<dbReference type="InterPro" id="IPR052070">
    <property type="entry name" value="ESCRT-I_UEV_domain"/>
</dbReference>
<comment type="subcellular location">
    <subcellularLocation>
        <location evidence="1">Endosome</location>
    </subcellularLocation>
</comment>
<evidence type="ECO:0000259" key="10">
    <source>
        <dbReference type="PROSITE" id="PS51312"/>
    </source>
</evidence>
<proteinExistence type="inferred from homology"/>
<feature type="domain" description="SB" evidence="10">
    <location>
        <begin position="331"/>
        <end position="396"/>
    </location>
</feature>
<evidence type="ECO:0000256" key="7">
    <source>
        <dbReference type="PROSITE-ProRule" id="PRU00644"/>
    </source>
</evidence>
<evidence type="ECO:0000256" key="5">
    <source>
        <dbReference type="ARBA" id="ARBA00022927"/>
    </source>
</evidence>
<evidence type="ECO:0000256" key="3">
    <source>
        <dbReference type="ARBA" id="ARBA00022448"/>
    </source>
</evidence>
<gene>
    <name evidence="12" type="ORF">CSSPTR1EN2_LOCUS19684</name>
</gene>
<dbReference type="PROSITE" id="PS51322">
    <property type="entry name" value="UEV"/>
    <property type="match status" value="1"/>
</dbReference>
<reference evidence="12" key="1">
    <citation type="submission" date="2024-02" db="EMBL/GenBank/DDBJ databases">
        <authorList>
            <consortium name="ELIXIR-Norway"/>
            <consortium name="Elixir Norway"/>
        </authorList>
    </citation>
    <scope>NUCLEOTIDE SEQUENCE</scope>
</reference>
<dbReference type="Gene3D" id="3.10.110.10">
    <property type="entry name" value="Ubiquitin Conjugating Enzyme"/>
    <property type="match status" value="1"/>
</dbReference>
<evidence type="ECO:0000313" key="12">
    <source>
        <dbReference type="EMBL" id="CAK9229340.1"/>
    </source>
</evidence>
<evidence type="ECO:0000256" key="9">
    <source>
        <dbReference type="SAM" id="MobiDB-lite"/>
    </source>
</evidence>
<dbReference type="Pfam" id="PF09454">
    <property type="entry name" value="Vps23_core"/>
    <property type="match status" value="1"/>
</dbReference>
<sequence length="396" mass="44452">MPALGGGTPATSHASTQFQFLGSVLSQRGPSALPYIEDDKLTIRQHLLHVIQDFPGLQVKTAIFTHNDGRTSNLLQADGTIPMRYQDVMYNIPITMWLLESYPRNCPLVFVTPTRDMIIKPWHPYVNPSGMVSAPYLQAWVYPCSNLVELVQSLSLLFGNDPPLYSRPPPAPMSNHLPQSTSPFMNPMHTRGQMPPPSMLSSGLRPPVQPTSRPSYPPYQNSQPPPRTDEPSDAYKRTLINTLSDRLHHDTRALMQDRNTEMDRLFNTQALLGERAGQLQKGVRELVQEKEGLENQLQLILTNTDVLESWLKANDKGLTQVDIDDVFEPADALSKQLLECNSADFSIEDILYSLDKAAQEGAIPVDAYLKQVRVLSREQFIFRATSIKIYQAQLSS</sequence>
<keyword evidence="4" id="KW-0967">Endosome</keyword>
<feature type="coiled-coil region" evidence="8">
    <location>
        <begin position="276"/>
        <end position="303"/>
    </location>
</feature>
<name>A0ABP0UTG4_9BRYO</name>
<evidence type="ECO:0000313" key="13">
    <source>
        <dbReference type="Proteomes" id="UP001497512"/>
    </source>
</evidence>
<evidence type="ECO:0008006" key="14">
    <source>
        <dbReference type="Google" id="ProtNLM"/>
    </source>
</evidence>
<evidence type="ECO:0000256" key="2">
    <source>
        <dbReference type="ARBA" id="ARBA00009594"/>
    </source>
</evidence>
<keyword evidence="3 7" id="KW-0813">Transport</keyword>
<dbReference type="Gene3D" id="6.10.140.820">
    <property type="match status" value="1"/>
</dbReference>
<dbReference type="Proteomes" id="UP001497512">
    <property type="component" value="Chromosome 6"/>
</dbReference>
<dbReference type="SUPFAM" id="SSF54495">
    <property type="entry name" value="UBC-like"/>
    <property type="match status" value="1"/>
</dbReference>
<feature type="region of interest" description="Disordered" evidence="9">
    <location>
        <begin position="167"/>
        <end position="233"/>
    </location>
</feature>
<dbReference type="PANTHER" id="PTHR23306:SF3">
    <property type="entry name" value="TUMOR SUPPRESSOR PROTEIN 101"/>
    <property type="match status" value="1"/>
</dbReference>
<dbReference type="EMBL" id="OZ019898">
    <property type="protein sequence ID" value="CAK9229340.1"/>
    <property type="molecule type" value="Genomic_DNA"/>
</dbReference>
<dbReference type="InterPro" id="IPR037202">
    <property type="entry name" value="ESCRT_assembly_dom"/>
</dbReference>
<evidence type="ECO:0000256" key="8">
    <source>
        <dbReference type="SAM" id="Coils"/>
    </source>
</evidence>
<dbReference type="InterPro" id="IPR016135">
    <property type="entry name" value="UBQ-conjugating_enzyme/RWD"/>
</dbReference>
<protein>
    <recommendedName>
        <fullName evidence="14">Tumor susceptibility protein 101</fullName>
    </recommendedName>
</protein>
<dbReference type="PROSITE" id="PS51312">
    <property type="entry name" value="SB"/>
    <property type="match status" value="1"/>
</dbReference>
<evidence type="ECO:0000259" key="11">
    <source>
        <dbReference type="PROSITE" id="PS51322"/>
    </source>
</evidence>
<evidence type="ECO:0000256" key="4">
    <source>
        <dbReference type="ARBA" id="ARBA00022753"/>
    </source>
</evidence>
<keyword evidence="13" id="KW-1185">Reference proteome</keyword>
<evidence type="ECO:0000256" key="1">
    <source>
        <dbReference type="ARBA" id="ARBA00004177"/>
    </source>
</evidence>
<dbReference type="InterPro" id="IPR017916">
    <property type="entry name" value="SB_dom"/>
</dbReference>
<dbReference type="SUPFAM" id="SSF140111">
    <property type="entry name" value="Endosomal sorting complex assembly domain"/>
    <property type="match status" value="1"/>
</dbReference>
<dbReference type="InterPro" id="IPR008883">
    <property type="entry name" value="UEV_N"/>
</dbReference>
<keyword evidence="6 8" id="KW-0175">Coiled coil</keyword>
<dbReference type="CDD" id="cd11685">
    <property type="entry name" value="UEV_TSG101-like"/>
    <property type="match status" value="1"/>
</dbReference>